<gene>
    <name evidence="1" type="ORF">EOW65_03615</name>
</gene>
<dbReference type="AlphaFoldDB" id="A0A443LS49"/>
<proteinExistence type="predicted"/>
<dbReference type="RefSeq" id="WP_128147634.1">
    <property type="nucleotide sequence ID" value="NZ_SAVB01000003.1"/>
</dbReference>
<name>A0A443LS49_9RHOB</name>
<comment type="caution">
    <text evidence="1">The sequence shown here is derived from an EMBL/GenBank/DDBJ whole genome shotgun (WGS) entry which is preliminary data.</text>
</comment>
<dbReference type="Proteomes" id="UP000286594">
    <property type="component" value="Unassembled WGS sequence"/>
</dbReference>
<evidence type="ECO:0000313" key="1">
    <source>
        <dbReference type="EMBL" id="RWR51949.1"/>
    </source>
</evidence>
<organism evidence="1 2">
    <name type="scientific">Paenirhodobacter ferrireducens</name>
    <dbReference type="NCBI Taxonomy" id="1215032"/>
    <lineage>
        <taxon>Bacteria</taxon>
        <taxon>Pseudomonadati</taxon>
        <taxon>Pseudomonadota</taxon>
        <taxon>Alphaproteobacteria</taxon>
        <taxon>Rhodobacterales</taxon>
        <taxon>Rhodobacter group</taxon>
        <taxon>Paenirhodobacter</taxon>
    </lineage>
</organism>
<accession>A0A443LS49</accession>
<sequence length="127" mass="13656">MADASILTPAERAAMIIQTETQLLDELTRILADAVNDHFSSPPVALLIPAHELTMVMGSKYAYLSATRCKFTLSDDGAFWVRSVGPVEGEAEIHPVGFWDRVTDARGAIDPLGLLDPLCAGAMIEDA</sequence>
<evidence type="ECO:0000313" key="2">
    <source>
        <dbReference type="Proteomes" id="UP000286594"/>
    </source>
</evidence>
<keyword evidence="2" id="KW-1185">Reference proteome</keyword>
<protein>
    <submittedName>
        <fullName evidence="1">Uncharacterized protein</fullName>
    </submittedName>
</protein>
<dbReference type="EMBL" id="SAVB01000003">
    <property type="protein sequence ID" value="RWR51949.1"/>
    <property type="molecule type" value="Genomic_DNA"/>
</dbReference>
<reference evidence="1 2" key="1">
    <citation type="submission" date="2019-01" db="EMBL/GenBank/DDBJ databases">
        <title>Sinorhodobacter populi sp. nov. isolated from the symptomatic bark tissue of Populus euramericana canker.</title>
        <authorList>
            <person name="Xu G."/>
        </authorList>
    </citation>
    <scope>NUCLEOTIDE SEQUENCE [LARGE SCALE GENOMIC DNA]</scope>
    <source>
        <strain evidence="1 2">CCTCC AB2012026</strain>
    </source>
</reference>